<gene>
    <name evidence="2" type="ORF">CCZ37_16340</name>
</gene>
<dbReference type="PANTHER" id="PTHR43581:SF4">
    <property type="entry name" value="ATP_GTP PHOSPHATASE"/>
    <property type="match status" value="1"/>
</dbReference>
<feature type="domain" description="Rad50/SbcC-type AAA" evidence="1">
    <location>
        <begin position="6"/>
        <end position="158"/>
    </location>
</feature>
<dbReference type="InterPro" id="IPR027417">
    <property type="entry name" value="P-loop_NTPase"/>
</dbReference>
<dbReference type="InterPro" id="IPR051396">
    <property type="entry name" value="Bact_Antivir_Def_Nuclease"/>
</dbReference>
<proteinExistence type="predicted"/>
<keyword evidence="3" id="KW-1185">Reference proteome</keyword>
<dbReference type="Proteomes" id="UP000215148">
    <property type="component" value="Chromosome 2"/>
</dbReference>
<evidence type="ECO:0000259" key="1">
    <source>
        <dbReference type="Pfam" id="PF13476"/>
    </source>
</evidence>
<dbReference type="PANTHER" id="PTHR43581">
    <property type="entry name" value="ATP/GTP PHOSPHATASE"/>
    <property type="match status" value="1"/>
</dbReference>
<organism evidence="2 3">
    <name type="scientific">Vibrio qinghaiensis</name>
    <dbReference type="NCBI Taxonomy" id="2025808"/>
    <lineage>
        <taxon>Bacteria</taxon>
        <taxon>Pseudomonadati</taxon>
        <taxon>Pseudomonadota</taxon>
        <taxon>Gammaproteobacteria</taxon>
        <taxon>Vibrionales</taxon>
        <taxon>Vibrionaceae</taxon>
        <taxon>Vibrio</taxon>
    </lineage>
</organism>
<sequence>MKLNMVINEIKSIDHLEIDLPIEKGLYAITGQNGSGKSTVVTCASSAFFNMRMNDYFGTTSENAKINFKLNGASRSWEKKDGKWISHRDGNMSIKGFYEGSIIFGNRFKNTNYSILKNLDRIDDDLLQPGEDFIRTNLGKILHNNEDFYTELFKVNNADVGKSVQFSGDIFYYQKDGRRVSQFHMSTGENLLVSVLNSINIRNSDRASLSKPCILFLDEIELALHPSSLKRLVSFLNEMSMLYNYAIYFSTHSIELISAISPENIFFLERHSDNSLEIINPCYPAYATRILYDHSGYDSIILVEDDLAKEIITRLLRDNNLLNSRLVHVLPCGGYTNVIELAKEVVSSNLVGKTSTISIILDGDVKEDASKYMYKHGIKNNIPLSYLPIESLEKYLKHTLHDSVDHKLFRKLNDFIFHQVSLRELVENYKSNYDVRSDKSGKKLYKLIDSELRERNKSRGDIVEIVVQHLLENNRSDMDKLVVYLKETLE</sequence>
<protein>
    <recommendedName>
        <fullName evidence="1">Rad50/SbcC-type AAA domain-containing protein</fullName>
    </recommendedName>
</protein>
<dbReference type="InterPro" id="IPR038729">
    <property type="entry name" value="Rad50/SbcC_AAA"/>
</dbReference>
<dbReference type="Pfam" id="PF13476">
    <property type="entry name" value="AAA_23"/>
    <property type="match status" value="1"/>
</dbReference>
<evidence type="ECO:0000313" key="2">
    <source>
        <dbReference type="EMBL" id="ASU24095.1"/>
    </source>
</evidence>
<reference evidence="2 3" key="1">
    <citation type="submission" date="2017-08" db="EMBL/GenBank/DDBJ databases">
        <title>The Vibrio qinghaiensis sp.-Q67 is a luminous bacteria isolated firstly from Qinghai lake, Qinghai province, China, which has been proved to be very sensitive to detect environmental and food pollutants. Therefore, complete genome analysis of V. qinghaiensis sp.-Q67 highlights the potential application of this strain on detection of hazards in the contaminated environments.</title>
        <authorList>
            <person name="Gong L."/>
        </authorList>
    </citation>
    <scope>NUCLEOTIDE SEQUENCE [LARGE SCALE GENOMIC DNA]</scope>
    <source>
        <strain evidence="2 3">Q67</strain>
    </source>
</reference>
<evidence type="ECO:0000313" key="3">
    <source>
        <dbReference type="Proteomes" id="UP000215148"/>
    </source>
</evidence>
<dbReference type="Gene3D" id="3.40.50.300">
    <property type="entry name" value="P-loop containing nucleotide triphosphate hydrolases"/>
    <property type="match status" value="1"/>
</dbReference>
<dbReference type="EMBL" id="CP022742">
    <property type="protein sequence ID" value="ASU24095.1"/>
    <property type="molecule type" value="Genomic_DNA"/>
</dbReference>
<dbReference type="RefSeq" id="WP_094501567.1">
    <property type="nucleotide sequence ID" value="NZ_CAWNHI010000002.1"/>
</dbReference>
<dbReference type="GO" id="GO:0016887">
    <property type="term" value="F:ATP hydrolysis activity"/>
    <property type="evidence" value="ECO:0007669"/>
    <property type="project" value="InterPro"/>
</dbReference>
<accession>A0A223N2N9</accession>
<dbReference type="AlphaFoldDB" id="A0A223N2N9"/>
<dbReference type="KEGG" id="vqi:CCZ37_16340"/>
<dbReference type="SUPFAM" id="SSF52540">
    <property type="entry name" value="P-loop containing nucleoside triphosphate hydrolases"/>
    <property type="match status" value="1"/>
</dbReference>
<name>A0A223N2N9_9VIBR</name>
<dbReference type="GO" id="GO:0006302">
    <property type="term" value="P:double-strand break repair"/>
    <property type="evidence" value="ECO:0007669"/>
    <property type="project" value="InterPro"/>
</dbReference>